<evidence type="ECO:0000259" key="2">
    <source>
        <dbReference type="Pfam" id="PF07463"/>
    </source>
</evidence>
<evidence type="ECO:0000256" key="1">
    <source>
        <dbReference type="SAM" id="MobiDB-lite"/>
    </source>
</evidence>
<reference evidence="4" key="1">
    <citation type="submission" date="2016-10" db="EMBL/GenBank/DDBJ databases">
        <authorList>
            <person name="Varghese N."/>
            <person name="Submissions S."/>
        </authorList>
    </citation>
    <scope>NUCLEOTIDE SEQUENCE [LARGE SCALE GENOMIC DNA]</scope>
    <source>
        <strain evidence="4">DSM 18733</strain>
    </source>
</reference>
<dbReference type="Gene3D" id="3.90.75.20">
    <property type="match status" value="1"/>
</dbReference>
<sequence length="264" mass="30847">MNKQRKAINTATPAHRDRSLNDRPGEQWLPIPHLEKFLLVSNHGRVKRLERLSVRFNGVKCVLKEMIMLPAVNKSYNKFRDDYIHALQLETKIEGKFISFQVHRMVYYCFVEPFDLNDKDIVIKIADGGLDIRPQMLLRLNQKGKAQRMYETGRQKSPFSFDDFKSKLEESPNGNLDQPVSQYDHNGILQHTYNNITEATEITGIKVKEIRHAAKWLVCLSKGYYWRYGKEPSVDVDRIRQIMAMDEVKVLADAYRHFTGEDMV</sequence>
<protein>
    <submittedName>
        <fullName evidence="3">NUMOD4 motif-containing protein</fullName>
    </submittedName>
</protein>
<dbReference type="InterPro" id="IPR036388">
    <property type="entry name" value="WH-like_DNA-bd_sf"/>
</dbReference>
<evidence type="ECO:0000313" key="4">
    <source>
        <dbReference type="Proteomes" id="UP000199421"/>
    </source>
</evidence>
<dbReference type="GO" id="GO:0016788">
    <property type="term" value="F:hydrolase activity, acting on ester bonds"/>
    <property type="evidence" value="ECO:0007669"/>
    <property type="project" value="InterPro"/>
</dbReference>
<dbReference type="EMBL" id="FOAF01000001">
    <property type="protein sequence ID" value="SEK88492.1"/>
    <property type="molecule type" value="Genomic_DNA"/>
</dbReference>
<dbReference type="Gene3D" id="1.10.10.10">
    <property type="entry name" value="Winged helix-like DNA-binding domain superfamily/Winged helix DNA-binding domain"/>
    <property type="match status" value="1"/>
</dbReference>
<organism evidence="3 4">
    <name type="scientific">Olivibacter domesticus</name>
    <name type="common">Pseudosphingobacterium domesticum</name>
    <dbReference type="NCBI Taxonomy" id="407022"/>
    <lineage>
        <taxon>Bacteria</taxon>
        <taxon>Pseudomonadati</taxon>
        <taxon>Bacteroidota</taxon>
        <taxon>Sphingobacteriia</taxon>
        <taxon>Sphingobacteriales</taxon>
        <taxon>Sphingobacteriaceae</taxon>
        <taxon>Olivibacter</taxon>
    </lineage>
</organism>
<dbReference type="InterPro" id="IPR010902">
    <property type="entry name" value="NUMOD4"/>
</dbReference>
<dbReference type="AlphaFoldDB" id="A0A1H7KNZ0"/>
<name>A0A1H7KNZ0_OLID1</name>
<keyword evidence="4" id="KW-1185">Reference proteome</keyword>
<accession>A0A1H7KNZ0</accession>
<dbReference type="Proteomes" id="UP000199421">
    <property type="component" value="Unassembled WGS sequence"/>
</dbReference>
<dbReference type="Pfam" id="PF07463">
    <property type="entry name" value="NUMOD4"/>
    <property type="match status" value="1"/>
</dbReference>
<gene>
    <name evidence="3" type="ORF">SAMN05661044_01417</name>
</gene>
<dbReference type="OrthoDB" id="6631788at2"/>
<proteinExistence type="predicted"/>
<feature type="compositionally biased region" description="Basic and acidic residues" evidence="1">
    <location>
        <begin position="14"/>
        <end position="24"/>
    </location>
</feature>
<feature type="domain" description="NUMOD4" evidence="2">
    <location>
        <begin position="26"/>
        <end position="77"/>
    </location>
</feature>
<dbReference type="RefSeq" id="WP_093320920.1">
    <property type="nucleotide sequence ID" value="NZ_FOAF01000001.1"/>
</dbReference>
<feature type="region of interest" description="Disordered" evidence="1">
    <location>
        <begin position="1"/>
        <end position="24"/>
    </location>
</feature>
<evidence type="ECO:0000313" key="3">
    <source>
        <dbReference type="EMBL" id="SEK88492.1"/>
    </source>
</evidence>